<comment type="caution">
    <text evidence="8">The sequence shown here is derived from an EMBL/GenBank/DDBJ whole genome shotgun (WGS) entry which is preliminary data.</text>
</comment>
<dbReference type="AlphaFoldDB" id="A0AAJ2UHE7"/>
<feature type="transmembrane region" description="Helical" evidence="6">
    <location>
        <begin position="67"/>
        <end position="89"/>
    </location>
</feature>
<evidence type="ECO:0000256" key="3">
    <source>
        <dbReference type="ARBA" id="ARBA00022989"/>
    </source>
</evidence>
<evidence type="ECO:0000259" key="7">
    <source>
        <dbReference type="PROSITE" id="PS50850"/>
    </source>
</evidence>
<evidence type="ECO:0000256" key="5">
    <source>
        <dbReference type="SAM" id="MobiDB-lite"/>
    </source>
</evidence>
<dbReference type="GO" id="GO:0005886">
    <property type="term" value="C:plasma membrane"/>
    <property type="evidence" value="ECO:0007669"/>
    <property type="project" value="UniProtKB-SubCell"/>
</dbReference>
<feature type="transmembrane region" description="Helical" evidence="6">
    <location>
        <begin position="279"/>
        <end position="302"/>
    </location>
</feature>
<feature type="transmembrane region" description="Helical" evidence="6">
    <location>
        <begin position="185"/>
        <end position="208"/>
    </location>
</feature>
<evidence type="ECO:0000256" key="1">
    <source>
        <dbReference type="ARBA" id="ARBA00004651"/>
    </source>
</evidence>
<evidence type="ECO:0000313" key="9">
    <source>
        <dbReference type="Proteomes" id="UP001273589"/>
    </source>
</evidence>
<feature type="transmembrane region" description="Helical" evidence="6">
    <location>
        <begin position="314"/>
        <end position="332"/>
    </location>
</feature>
<proteinExistence type="predicted"/>
<dbReference type="InterPro" id="IPR011701">
    <property type="entry name" value="MFS"/>
</dbReference>
<feature type="domain" description="Major facilitator superfamily (MFS) profile" evidence="7">
    <location>
        <begin position="31"/>
        <end position="430"/>
    </location>
</feature>
<keyword evidence="3 6" id="KW-1133">Transmembrane helix</keyword>
<dbReference type="PANTHER" id="PTHR23528">
    <property type="match status" value="1"/>
</dbReference>
<feature type="transmembrane region" description="Helical" evidence="6">
    <location>
        <begin position="344"/>
        <end position="364"/>
    </location>
</feature>
<sequence length="430" mass="45135">MTHPSAELPAHTDEEKDTGGPAPVGRRFITLYVIAYLGLYLAVMTPLLVSLAIRLEDIDPEGKTRSLGLVVGLGTLVSIGANLIVGVRSDRTFSRLGRRRPWMLGGMPVVLLGAVVTGTGSSVGVVLAGSVISHLGLSAIMTPLQAFLPDQVPEQQRGKVSGLLGFTAQVAGVVGYQLAEPLKASGLLLFLVPAAIACLTLIPVILFLPDPAVRREEPEEDDSQGVAAMFHSLTFDPRHHPDLGWTWAGRFLIQLSLMFLSTYQLYFLTDHLGYELDEVTGLLALTGGIGLLMTSAGAVVSGVLSDRLRRRKPFIYAAAASFAVGFVTVATASSFPQVLIGSQAILLGAGVFGAVDIALVTDVIPNRETEGAKYMSIFGIASALPSSVAPLIAPFVLAIGGGDNYTLLFLTAAGVAVVGGLTVRPIRGVR</sequence>
<comment type="subcellular location">
    <subcellularLocation>
        <location evidence="1">Cell membrane</location>
        <topology evidence="1">Multi-pass membrane protein</topology>
    </subcellularLocation>
</comment>
<organism evidence="8 9">
    <name type="scientific">Streptomyces europaeiscabiei</name>
    <dbReference type="NCBI Taxonomy" id="146819"/>
    <lineage>
        <taxon>Bacteria</taxon>
        <taxon>Bacillati</taxon>
        <taxon>Actinomycetota</taxon>
        <taxon>Actinomycetes</taxon>
        <taxon>Kitasatosporales</taxon>
        <taxon>Streptomycetaceae</taxon>
        <taxon>Streptomyces</taxon>
    </lineage>
</organism>
<feature type="region of interest" description="Disordered" evidence="5">
    <location>
        <begin position="1"/>
        <end position="21"/>
    </location>
</feature>
<dbReference type="Pfam" id="PF07690">
    <property type="entry name" value="MFS_1"/>
    <property type="match status" value="1"/>
</dbReference>
<dbReference type="EMBL" id="JARAWN010000003">
    <property type="protein sequence ID" value="MDX3128368.1"/>
    <property type="molecule type" value="Genomic_DNA"/>
</dbReference>
<evidence type="ECO:0000256" key="2">
    <source>
        <dbReference type="ARBA" id="ARBA00022692"/>
    </source>
</evidence>
<keyword evidence="2 6" id="KW-0812">Transmembrane</keyword>
<reference evidence="8" key="1">
    <citation type="journal article" date="2023" name="Microb. Genom.">
        <title>Mesoterricola silvestris gen. nov., sp. nov., Mesoterricola sediminis sp. nov., Geothrix oryzae sp. nov., Geothrix edaphica sp. nov., Geothrix rubra sp. nov., and Geothrix limicola sp. nov., six novel members of Acidobacteriota isolated from soils.</title>
        <authorList>
            <person name="Weisberg A.J."/>
            <person name="Pearce E."/>
            <person name="Kramer C.G."/>
            <person name="Chang J.H."/>
            <person name="Clarke C.R."/>
        </authorList>
    </citation>
    <scope>NUCLEOTIDE SEQUENCE</scope>
    <source>
        <strain evidence="8">ND06-05F</strain>
    </source>
</reference>
<dbReference type="PROSITE" id="PS50850">
    <property type="entry name" value="MFS"/>
    <property type="match status" value="1"/>
</dbReference>
<dbReference type="GO" id="GO:0022857">
    <property type="term" value="F:transmembrane transporter activity"/>
    <property type="evidence" value="ECO:0007669"/>
    <property type="project" value="InterPro"/>
</dbReference>
<feature type="transmembrane region" description="Helical" evidence="6">
    <location>
        <begin position="247"/>
        <end position="267"/>
    </location>
</feature>
<gene>
    <name evidence="8" type="ORF">PV367_00755</name>
</gene>
<protein>
    <submittedName>
        <fullName evidence="8">MFS transporter</fullName>
    </submittedName>
</protein>
<keyword evidence="4 6" id="KW-0472">Membrane</keyword>
<dbReference type="SUPFAM" id="SSF103473">
    <property type="entry name" value="MFS general substrate transporter"/>
    <property type="match status" value="1"/>
</dbReference>
<dbReference type="InterPro" id="IPR036259">
    <property type="entry name" value="MFS_trans_sf"/>
</dbReference>
<dbReference type="RefSeq" id="WP_319688388.1">
    <property type="nucleotide sequence ID" value="NZ_JARAWN010000003.1"/>
</dbReference>
<evidence type="ECO:0000256" key="6">
    <source>
        <dbReference type="SAM" id="Phobius"/>
    </source>
</evidence>
<accession>A0AAJ2UHE7</accession>
<feature type="transmembrane region" description="Helical" evidence="6">
    <location>
        <begin position="405"/>
        <end position="423"/>
    </location>
</feature>
<dbReference type="CDD" id="cd06174">
    <property type="entry name" value="MFS"/>
    <property type="match status" value="1"/>
</dbReference>
<dbReference type="InterPro" id="IPR020846">
    <property type="entry name" value="MFS_dom"/>
</dbReference>
<dbReference type="Proteomes" id="UP001273589">
    <property type="component" value="Unassembled WGS sequence"/>
</dbReference>
<evidence type="ECO:0000313" key="8">
    <source>
        <dbReference type="EMBL" id="MDX3128368.1"/>
    </source>
</evidence>
<evidence type="ECO:0000256" key="4">
    <source>
        <dbReference type="ARBA" id="ARBA00023136"/>
    </source>
</evidence>
<name>A0AAJ2UHE7_9ACTN</name>
<feature type="transmembrane region" description="Helical" evidence="6">
    <location>
        <begin position="376"/>
        <end position="399"/>
    </location>
</feature>
<dbReference type="Gene3D" id="1.20.1250.20">
    <property type="entry name" value="MFS general substrate transporter like domains"/>
    <property type="match status" value="2"/>
</dbReference>
<feature type="transmembrane region" description="Helical" evidence="6">
    <location>
        <begin position="31"/>
        <end position="55"/>
    </location>
</feature>
<dbReference type="PANTHER" id="PTHR23528:SF1">
    <property type="entry name" value="MAJOR FACILITATOR SUPERFAMILY (MFS) PROFILE DOMAIN-CONTAINING PROTEIN"/>
    <property type="match status" value="1"/>
</dbReference>